<dbReference type="AlphaFoldDB" id="A0A2A5RWM5"/>
<organism evidence="1 2">
    <name type="scientific">Pseudolactococcus plantarum</name>
    <dbReference type="NCBI Taxonomy" id="1365"/>
    <lineage>
        <taxon>Bacteria</taxon>
        <taxon>Bacillati</taxon>
        <taxon>Bacillota</taxon>
        <taxon>Bacilli</taxon>
        <taxon>Lactobacillales</taxon>
        <taxon>Streptococcaceae</taxon>
        <taxon>Pseudolactococcus</taxon>
    </lineage>
</organism>
<evidence type="ECO:0000313" key="2">
    <source>
        <dbReference type="Proteomes" id="UP000242246"/>
    </source>
</evidence>
<name>A0A2A5RWM5_9LACT</name>
<reference evidence="1 2" key="1">
    <citation type="submission" date="2014-12" db="EMBL/GenBank/DDBJ databases">
        <title>Draft genome sequences of 10 type strains of Lactococcus.</title>
        <authorList>
            <person name="Sun Z."/>
            <person name="Zhong Z."/>
            <person name="Liu W."/>
            <person name="Zhang W."/>
            <person name="Zhang H."/>
        </authorList>
    </citation>
    <scope>NUCLEOTIDE SEQUENCE [LARGE SCALE GENOMIC DNA]</scope>
    <source>
        <strain evidence="1 2">DSM 20686</strain>
    </source>
</reference>
<dbReference type="OrthoDB" id="2971947at2"/>
<comment type="caution">
    <text evidence="1">The sequence shown here is derived from an EMBL/GenBank/DDBJ whole genome shotgun (WGS) entry which is preliminary data.</text>
</comment>
<protein>
    <submittedName>
        <fullName evidence="1">Uncharacterized protein</fullName>
    </submittedName>
</protein>
<dbReference type="EMBL" id="JXJX01000013">
    <property type="protein sequence ID" value="PCS05594.1"/>
    <property type="molecule type" value="Genomic_DNA"/>
</dbReference>
<dbReference type="RefSeq" id="WP_068164607.1">
    <property type="nucleotide sequence ID" value="NZ_JXJX01000013.1"/>
</dbReference>
<accession>A0A2A5RWM5</accession>
<proteinExistence type="predicted"/>
<evidence type="ECO:0000313" key="1">
    <source>
        <dbReference type="EMBL" id="PCS05594.1"/>
    </source>
</evidence>
<gene>
    <name evidence="1" type="ORF">RU87_GL000511</name>
</gene>
<keyword evidence="2" id="KW-1185">Reference proteome</keyword>
<dbReference type="Proteomes" id="UP000242246">
    <property type="component" value="Unassembled WGS sequence"/>
</dbReference>
<sequence length="296" mass="33165">MRFREQLTIINQNIGDLKVEFETSQTLGVNFRHVVNTQSLTKAIQNISTIGFIDTEIQTFIALGVSLNPITNYQIGSDDSVTFQALIDNIRLKTEAVKSSIELSLPEQSENSISIGLPDYTHFNNIETVTETLNKSLSIICGIENYRSEIMIQNFDSGSLWFEIVLTSSSTVGFVGFIVKTSFSLVAHFRTLQMQKLILESMETETSQKSKLYDGLNQIFDYQVRQTLENATKNENKQIDPEDISKLVKSMSLLIPLLEQGTTFAPASIQTPETQAEFPTIEAMKALASQKLIDTK</sequence>